<keyword evidence="2" id="KW-1185">Reference proteome</keyword>
<sequence length="142" mass="16682">MTLCLQKHVIFVIPFTNRFLNPNGLTIELSSVAMYNFSYLADHKTFTSGGEQSFTFHSKNNDVSVRKTLPMLLTFWKQCGLQIKMQYLYAEETTLETKIHGFIKFDVFDKKSTRTSHYSITIQISKKSWEDQNKFRYSLDKK</sequence>
<dbReference type="Proteomes" id="UP001195483">
    <property type="component" value="Unassembled WGS sequence"/>
</dbReference>
<organism evidence="1 2">
    <name type="scientific">Potamilus streckersoni</name>
    <dbReference type="NCBI Taxonomy" id="2493646"/>
    <lineage>
        <taxon>Eukaryota</taxon>
        <taxon>Metazoa</taxon>
        <taxon>Spiralia</taxon>
        <taxon>Lophotrochozoa</taxon>
        <taxon>Mollusca</taxon>
        <taxon>Bivalvia</taxon>
        <taxon>Autobranchia</taxon>
        <taxon>Heteroconchia</taxon>
        <taxon>Palaeoheterodonta</taxon>
        <taxon>Unionida</taxon>
        <taxon>Unionoidea</taxon>
        <taxon>Unionidae</taxon>
        <taxon>Ambleminae</taxon>
        <taxon>Lampsilini</taxon>
        <taxon>Potamilus</taxon>
    </lineage>
</organism>
<evidence type="ECO:0000313" key="1">
    <source>
        <dbReference type="EMBL" id="KAK3581800.1"/>
    </source>
</evidence>
<proteinExistence type="predicted"/>
<reference evidence="1" key="3">
    <citation type="submission" date="2023-05" db="EMBL/GenBank/DDBJ databases">
        <authorList>
            <person name="Smith C.H."/>
        </authorList>
    </citation>
    <scope>NUCLEOTIDE SEQUENCE</scope>
    <source>
        <strain evidence="1">CHS0354</strain>
        <tissue evidence="1">Mantle</tissue>
    </source>
</reference>
<evidence type="ECO:0000313" key="2">
    <source>
        <dbReference type="Proteomes" id="UP001195483"/>
    </source>
</evidence>
<protein>
    <submittedName>
        <fullName evidence="1">Uncharacterized protein</fullName>
    </submittedName>
</protein>
<reference evidence="1" key="2">
    <citation type="journal article" date="2021" name="Genome Biol. Evol.">
        <title>Developing a high-quality reference genome for a parasitic bivalve with doubly uniparental inheritance (Bivalvia: Unionida).</title>
        <authorList>
            <person name="Smith C.H."/>
        </authorList>
    </citation>
    <scope>NUCLEOTIDE SEQUENCE</scope>
    <source>
        <strain evidence="1">CHS0354</strain>
        <tissue evidence="1">Mantle</tissue>
    </source>
</reference>
<name>A0AAE0RYR8_9BIVA</name>
<accession>A0AAE0RYR8</accession>
<dbReference type="EMBL" id="JAEAOA010001551">
    <property type="protein sequence ID" value="KAK3581800.1"/>
    <property type="molecule type" value="Genomic_DNA"/>
</dbReference>
<gene>
    <name evidence="1" type="ORF">CHS0354_026006</name>
</gene>
<dbReference type="AlphaFoldDB" id="A0AAE0RYR8"/>
<reference evidence="1" key="1">
    <citation type="journal article" date="2021" name="Genome Biol. Evol.">
        <title>A High-Quality Reference Genome for a Parasitic Bivalve with Doubly Uniparental Inheritance (Bivalvia: Unionida).</title>
        <authorList>
            <person name="Smith C.H."/>
        </authorList>
    </citation>
    <scope>NUCLEOTIDE SEQUENCE</scope>
    <source>
        <strain evidence="1">CHS0354</strain>
    </source>
</reference>
<comment type="caution">
    <text evidence="1">The sequence shown here is derived from an EMBL/GenBank/DDBJ whole genome shotgun (WGS) entry which is preliminary data.</text>
</comment>